<evidence type="ECO:0000256" key="1">
    <source>
        <dbReference type="ARBA" id="ARBA00004496"/>
    </source>
</evidence>
<evidence type="ECO:0000256" key="13">
    <source>
        <dbReference type="HAMAP-Rule" id="MF_00281"/>
    </source>
</evidence>
<dbReference type="SUPFAM" id="SSF46589">
    <property type="entry name" value="tRNA-binding arm"/>
    <property type="match status" value="1"/>
</dbReference>
<comment type="subcellular location">
    <subcellularLocation>
        <location evidence="1 13">Cytoplasm</location>
    </subcellularLocation>
</comment>
<comment type="catalytic activity">
    <reaction evidence="12 13">
        <text>tRNA(Phe) + L-phenylalanine + ATP = L-phenylalanyl-tRNA(Phe) + AMP + diphosphate + H(+)</text>
        <dbReference type="Rhea" id="RHEA:19413"/>
        <dbReference type="Rhea" id="RHEA-COMP:9668"/>
        <dbReference type="Rhea" id="RHEA-COMP:9699"/>
        <dbReference type="ChEBI" id="CHEBI:15378"/>
        <dbReference type="ChEBI" id="CHEBI:30616"/>
        <dbReference type="ChEBI" id="CHEBI:33019"/>
        <dbReference type="ChEBI" id="CHEBI:58095"/>
        <dbReference type="ChEBI" id="CHEBI:78442"/>
        <dbReference type="ChEBI" id="CHEBI:78531"/>
        <dbReference type="ChEBI" id="CHEBI:456215"/>
        <dbReference type="EC" id="6.1.1.20"/>
    </reaction>
</comment>
<evidence type="ECO:0000256" key="11">
    <source>
        <dbReference type="ARBA" id="ARBA00023146"/>
    </source>
</evidence>
<evidence type="ECO:0000256" key="7">
    <source>
        <dbReference type="ARBA" id="ARBA00022741"/>
    </source>
</evidence>
<dbReference type="GO" id="GO:0004826">
    <property type="term" value="F:phenylalanine-tRNA ligase activity"/>
    <property type="evidence" value="ECO:0007669"/>
    <property type="project" value="UniProtKB-UniRule"/>
</dbReference>
<dbReference type="Gene3D" id="3.30.930.10">
    <property type="entry name" value="Bira Bifunctional Protein, Domain 2"/>
    <property type="match status" value="1"/>
</dbReference>
<proteinExistence type="inferred from homology"/>
<evidence type="ECO:0000256" key="5">
    <source>
        <dbReference type="ARBA" id="ARBA00022598"/>
    </source>
</evidence>
<keyword evidence="10 13" id="KW-0648">Protein biosynthesis</keyword>
<feature type="domain" description="Aminoacyl-transfer RNA synthetases class-II family profile" evidence="14">
    <location>
        <begin position="114"/>
        <end position="332"/>
    </location>
</feature>
<keyword evidence="4 13" id="KW-0963">Cytoplasm</keyword>
<dbReference type="NCBIfam" id="TIGR00468">
    <property type="entry name" value="pheS"/>
    <property type="match status" value="1"/>
</dbReference>
<dbReference type="PANTHER" id="PTHR11538">
    <property type="entry name" value="PHENYLALANYL-TRNA SYNTHETASE"/>
    <property type="match status" value="1"/>
</dbReference>
<dbReference type="GO" id="GO:0000287">
    <property type="term" value="F:magnesium ion binding"/>
    <property type="evidence" value="ECO:0007669"/>
    <property type="project" value="UniProtKB-UniRule"/>
</dbReference>
<evidence type="ECO:0000256" key="12">
    <source>
        <dbReference type="ARBA" id="ARBA00049255"/>
    </source>
</evidence>
<keyword evidence="8 13" id="KW-0067">ATP-binding</keyword>
<dbReference type="Pfam" id="PF02912">
    <property type="entry name" value="Phe_tRNA-synt_N"/>
    <property type="match status" value="1"/>
</dbReference>
<keyword evidence="16" id="KW-1185">Reference proteome</keyword>
<reference evidence="15 16" key="1">
    <citation type="submission" date="2018-06" db="EMBL/GenBank/DDBJ databases">
        <authorList>
            <consortium name="Pathogen Informatics"/>
            <person name="Doyle S."/>
        </authorList>
    </citation>
    <scope>NUCLEOTIDE SEQUENCE [LARGE SCALE GENOMIC DNA]</scope>
    <source>
        <strain evidence="15 16">NCTC11179</strain>
    </source>
</reference>
<accession>A0A378U453</accession>
<evidence type="ECO:0000256" key="6">
    <source>
        <dbReference type="ARBA" id="ARBA00022723"/>
    </source>
</evidence>
<evidence type="ECO:0000256" key="10">
    <source>
        <dbReference type="ARBA" id="ARBA00022917"/>
    </source>
</evidence>
<dbReference type="HAMAP" id="MF_00281">
    <property type="entry name" value="Phe_tRNA_synth_alpha1"/>
    <property type="match status" value="1"/>
</dbReference>
<dbReference type="AlphaFoldDB" id="A0A378U453"/>
<dbReference type="EC" id="6.1.1.20" evidence="13"/>
<keyword evidence="6 13" id="KW-0479">Metal-binding</keyword>
<evidence type="ECO:0000256" key="2">
    <source>
        <dbReference type="ARBA" id="ARBA00010207"/>
    </source>
</evidence>
<dbReference type="Proteomes" id="UP000255024">
    <property type="component" value="Unassembled WGS sequence"/>
</dbReference>
<organism evidence="15 16">
    <name type="scientific">Myroides odoratus</name>
    <name type="common">Flavobacterium odoratum</name>
    <dbReference type="NCBI Taxonomy" id="256"/>
    <lineage>
        <taxon>Bacteria</taxon>
        <taxon>Pseudomonadati</taxon>
        <taxon>Bacteroidota</taxon>
        <taxon>Flavobacteriia</taxon>
        <taxon>Flavobacteriales</taxon>
        <taxon>Flavobacteriaceae</taxon>
        <taxon>Myroides</taxon>
    </lineage>
</organism>
<dbReference type="GO" id="GO:0000049">
    <property type="term" value="F:tRNA binding"/>
    <property type="evidence" value="ECO:0007669"/>
    <property type="project" value="InterPro"/>
</dbReference>
<feature type="binding site" evidence="13">
    <location>
        <position position="256"/>
    </location>
    <ligand>
        <name>Mg(2+)</name>
        <dbReference type="ChEBI" id="CHEBI:18420"/>
        <note>shared with beta subunit</note>
    </ligand>
</feature>
<gene>
    <name evidence="15" type="primary">pheS_2</name>
    <name evidence="13" type="synonym">pheS</name>
    <name evidence="15" type="ORF">NCTC11179_02734</name>
</gene>
<evidence type="ECO:0000259" key="14">
    <source>
        <dbReference type="PROSITE" id="PS50862"/>
    </source>
</evidence>
<dbReference type="InterPro" id="IPR022911">
    <property type="entry name" value="Phe_tRNA_ligase_alpha1_bac"/>
</dbReference>
<dbReference type="InterPro" id="IPR004188">
    <property type="entry name" value="Phe-tRNA_ligase_II_N"/>
</dbReference>
<dbReference type="InterPro" id="IPR006195">
    <property type="entry name" value="aa-tRNA-synth_II"/>
</dbReference>
<comment type="similarity">
    <text evidence="2 13">Belongs to the class-II aminoacyl-tRNA synthetase family. Phe-tRNA synthetase alpha subunit type 1 subfamily.</text>
</comment>
<protein>
    <recommendedName>
        <fullName evidence="13">Phenylalanine--tRNA ligase alpha subunit</fullName>
        <ecNumber evidence="13">6.1.1.20</ecNumber>
    </recommendedName>
    <alternativeName>
        <fullName evidence="13">Phenylalanyl-tRNA synthetase alpha subunit</fullName>
        <shortName evidence="13">PheRS</shortName>
    </alternativeName>
</protein>
<comment type="subunit">
    <text evidence="3 13">Tetramer of two alpha and two beta subunits.</text>
</comment>
<dbReference type="PROSITE" id="PS50862">
    <property type="entry name" value="AA_TRNA_LIGASE_II"/>
    <property type="match status" value="1"/>
</dbReference>
<dbReference type="CDD" id="cd00496">
    <property type="entry name" value="PheRS_alpha_core"/>
    <property type="match status" value="1"/>
</dbReference>
<dbReference type="GO" id="GO:0005737">
    <property type="term" value="C:cytoplasm"/>
    <property type="evidence" value="ECO:0007669"/>
    <property type="project" value="UniProtKB-SubCell"/>
</dbReference>
<dbReference type="GO" id="GO:0006432">
    <property type="term" value="P:phenylalanyl-tRNA aminoacylation"/>
    <property type="evidence" value="ECO:0007669"/>
    <property type="project" value="UniProtKB-UniRule"/>
</dbReference>
<keyword evidence="11 13" id="KW-0030">Aminoacyl-tRNA synthetase</keyword>
<evidence type="ECO:0000256" key="4">
    <source>
        <dbReference type="ARBA" id="ARBA00022490"/>
    </source>
</evidence>
<keyword evidence="5 13" id="KW-0436">Ligase</keyword>
<dbReference type="PANTHER" id="PTHR11538:SF41">
    <property type="entry name" value="PHENYLALANINE--TRNA LIGASE, MITOCHONDRIAL"/>
    <property type="match status" value="1"/>
</dbReference>
<dbReference type="GO" id="GO:0005524">
    <property type="term" value="F:ATP binding"/>
    <property type="evidence" value="ECO:0007669"/>
    <property type="project" value="UniProtKB-UniRule"/>
</dbReference>
<dbReference type="InterPro" id="IPR002319">
    <property type="entry name" value="Phenylalanyl-tRNA_Synthase"/>
</dbReference>
<name>A0A378U453_MYROD</name>
<dbReference type="Pfam" id="PF01409">
    <property type="entry name" value="tRNA-synt_2d"/>
    <property type="match status" value="1"/>
</dbReference>
<keyword evidence="9 13" id="KW-0460">Magnesium</keyword>
<dbReference type="InterPro" id="IPR045864">
    <property type="entry name" value="aa-tRNA-synth_II/BPL/LPL"/>
</dbReference>
<keyword evidence="7 13" id="KW-0547">Nucleotide-binding</keyword>
<dbReference type="InterPro" id="IPR010978">
    <property type="entry name" value="tRNA-bd_arm"/>
</dbReference>
<evidence type="ECO:0000256" key="8">
    <source>
        <dbReference type="ARBA" id="ARBA00022840"/>
    </source>
</evidence>
<dbReference type="EMBL" id="UGQL01000002">
    <property type="protein sequence ID" value="STZ69230.1"/>
    <property type="molecule type" value="Genomic_DNA"/>
</dbReference>
<evidence type="ECO:0000313" key="16">
    <source>
        <dbReference type="Proteomes" id="UP000255024"/>
    </source>
</evidence>
<dbReference type="SUPFAM" id="SSF55681">
    <property type="entry name" value="Class II aaRS and biotin synthetases"/>
    <property type="match status" value="1"/>
</dbReference>
<evidence type="ECO:0000256" key="9">
    <source>
        <dbReference type="ARBA" id="ARBA00022842"/>
    </source>
</evidence>
<comment type="cofactor">
    <cofactor evidence="13">
        <name>Mg(2+)</name>
        <dbReference type="ChEBI" id="CHEBI:18420"/>
    </cofactor>
    <text evidence="13">Binds 2 magnesium ions per tetramer.</text>
</comment>
<evidence type="ECO:0000313" key="15">
    <source>
        <dbReference type="EMBL" id="STZ69230.1"/>
    </source>
</evidence>
<sequence length="345" mass="39981">MPFTLLKMIDKIKEYIGEAEHFQTDNKEQLEAFRIKFLSKKGILNELFAYFKTVPNDQKKEFGQAINTLKSAIETKVKTIQEEIESKNVQGLYGDLTRPGYPTSIGSRHPISLVKNQIVDIFNSIGFTISEGPEIEDDWHNFSALNFPDYHPARDMQDSFFVQSNPQHLLRTHTSSVQARYMEDHKPPLRTISPGRVFRNEDISSRSHCIFHQVEGLYIDKDVSFADLKQTLLYFTKEMFGKSKIRLRPSYFPFTEPSAEVDIYWGLKTEVDYRITKGTGWLEIMGCGMVDPNVLTNCNIDANEYSGFAFGMGIERIAMLLYQISDIRMFYENDVRFLEQFKSNF</sequence>
<dbReference type="InterPro" id="IPR004529">
    <property type="entry name" value="Phe-tRNA-synth_IIc_asu"/>
</dbReference>
<evidence type="ECO:0000256" key="3">
    <source>
        <dbReference type="ARBA" id="ARBA00011209"/>
    </source>
</evidence>